<dbReference type="PANTHER" id="PTHR21098:SF12">
    <property type="entry name" value="RIBOFLAVIN SYNTHASE"/>
    <property type="match status" value="1"/>
</dbReference>
<evidence type="ECO:0000256" key="5">
    <source>
        <dbReference type="ARBA" id="ARBA00013950"/>
    </source>
</evidence>
<dbReference type="GO" id="GO:0004746">
    <property type="term" value="F:riboflavin synthase activity"/>
    <property type="evidence" value="ECO:0007669"/>
    <property type="project" value="UniProtKB-UniRule"/>
</dbReference>
<evidence type="ECO:0000259" key="11">
    <source>
        <dbReference type="PROSITE" id="PS51177"/>
    </source>
</evidence>
<sequence length="196" mass="21586">MFTGIIEEIGIITKIEGSGSNLSFSIKAEMTPELKIDQSVAHNGVCLTIVSKAATEYTVTAVKETLEKTNLGNLTITDPVNLERGMKLGDRLDGHIVQGHVDQTALCTEVIEEDGSWRFSFEYDPELKNITIEKGSITINGVSLTVVDSKRNGFSVAIIPFTFEHTTFKNLKKGDKVNLEFDVIGKYVKRLTELSS</sequence>
<dbReference type="Gene3D" id="2.40.30.20">
    <property type="match status" value="2"/>
</dbReference>
<keyword evidence="6" id="KW-0686">Riboflavin biosynthesis</keyword>
<feature type="repeat" description="Lumazine-binding" evidence="10">
    <location>
        <begin position="1"/>
        <end position="95"/>
    </location>
</feature>
<dbReference type="Proteomes" id="UP000241507">
    <property type="component" value="Chromosome"/>
</dbReference>
<feature type="domain" description="Lumazine-binding" evidence="11">
    <location>
        <begin position="96"/>
        <end position="192"/>
    </location>
</feature>
<dbReference type="FunFam" id="2.40.30.20:FF:000004">
    <property type="entry name" value="Riboflavin synthase, alpha subunit"/>
    <property type="match status" value="1"/>
</dbReference>
<evidence type="ECO:0000256" key="4">
    <source>
        <dbReference type="ARBA" id="ARBA00012827"/>
    </source>
</evidence>
<dbReference type="InterPro" id="IPR023366">
    <property type="entry name" value="ATP_synth_asu-like_sf"/>
</dbReference>
<dbReference type="GO" id="GO:0009231">
    <property type="term" value="P:riboflavin biosynthetic process"/>
    <property type="evidence" value="ECO:0007669"/>
    <property type="project" value="UniProtKB-KW"/>
</dbReference>
<keyword evidence="13" id="KW-1185">Reference proteome</keyword>
<dbReference type="NCBIfam" id="TIGR00187">
    <property type="entry name" value="ribE"/>
    <property type="match status" value="1"/>
</dbReference>
<comment type="catalytic activity">
    <reaction evidence="1">
        <text>2 6,7-dimethyl-8-(1-D-ribityl)lumazine + H(+) = 5-amino-6-(D-ribitylamino)uracil + riboflavin</text>
        <dbReference type="Rhea" id="RHEA:20772"/>
        <dbReference type="ChEBI" id="CHEBI:15378"/>
        <dbReference type="ChEBI" id="CHEBI:15934"/>
        <dbReference type="ChEBI" id="CHEBI:57986"/>
        <dbReference type="ChEBI" id="CHEBI:58201"/>
        <dbReference type="EC" id="2.5.1.9"/>
    </reaction>
</comment>
<comment type="pathway">
    <text evidence="3">Cofactor biosynthesis; riboflavin biosynthesis; riboflavin from 2-hydroxy-3-oxobutyl phosphate and 5-amino-6-(D-ribitylamino)uracil: step 2/2.</text>
</comment>
<accession>A0A2R3Z3A5</accession>
<protein>
    <recommendedName>
        <fullName evidence="5 9">Riboflavin synthase</fullName>
        <ecNumber evidence="4 9">2.5.1.9</ecNumber>
    </recommendedName>
</protein>
<comment type="function">
    <text evidence="2">Catalyzes the dismutation of two molecules of 6,7-dimethyl-8-ribityllumazine, resulting in the formation of riboflavin and 5-amino-6-(D-ribitylamino)uracil.</text>
</comment>
<dbReference type="InterPro" id="IPR001783">
    <property type="entry name" value="Lumazine-bd"/>
</dbReference>
<dbReference type="PIRSF" id="PIRSF000498">
    <property type="entry name" value="Riboflavin_syn_A"/>
    <property type="match status" value="1"/>
</dbReference>
<evidence type="ECO:0000256" key="6">
    <source>
        <dbReference type="ARBA" id="ARBA00022619"/>
    </source>
</evidence>
<organism evidence="12 13">
    <name type="scientific">Christiangramia fulva</name>
    <dbReference type="NCBI Taxonomy" id="2126553"/>
    <lineage>
        <taxon>Bacteria</taxon>
        <taxon>Pseudomonadati</taxon>
        <taxon>Bacteroidota</taxon>
        <taxon>Flavobacteriia</taxon>
        <taxon>Flavobacteriales</taxon>
        <taxon>Flavobacteriaceae</taxon>
        <taxon>Christiangramia</taxon>
    </lineage>
</organism>
<dbReference type="Pfam" id="PF00677">
    <property type="entry name" value="Lum_binding"/>
    <property type="match status" value="2"/>
</dbReference>
<feature type="repeat" description="Lumazine-binding" evidence="10">
    <location>
        <begin position="96"/>
        <end position="192"/>
    </location>
</feature>
<evidence type="ECO:0000256" key="9">
    <source>
        <dbReference type="NCBIfam" id="TIGR00187"/>
    </source>
</evidence>
<name>A0A2R3Z3A5_9FLAO</name>
<evidence type="ECO:0000256" key="10">
    <source>
        <dbReference type="PROSITE-ProRule" id="PRU00524"/>
    </source>
</evidence>
<reference evidence="13" key="1">
    <citation type="submission" date="2018-03" db="EMBL/GenBank/DDBJ databases">
        <title>Gramella fulva sp. nov., isolated from a dry surface of tidal flat.</title>
        <authorList>
            <person name="Hwang S.H."/>
            <person name="Hwang W.M."/>
            <person name="Kang K."/>
            <person name="Ahn T.-Y."/>
        </authorList>
    </citation>
    <scope>NUCLEOTIDE SEQUENCE [LARGE SCALE GENOMIC DNA]</scope>
    <source>
        <strain evidence="13">SH35</strain>
    </source>
</reference>
<dbReference type="RefSeq" id="WP_107011522.1">
    <property type="nucleotide sequence ID" value="NZ_CP028136.1"/>
</dbReference>
<evidence type="ECO:0000256" key="8">
    <source>
        <dbReference type="ARBA" id="ARBA00022737"/>
    </source>
</evidence>
<feature type="domain" description="Lumazine-binding" evidence="11">
    <location>
        <begin position="1"/>
        <end position="95"/>
    </location>
</feature>
<dbReference type="EC" id="2.5.1.9" evidence="4 9"/>
<dbReference type="AlphaFoldDB" id="A0A2R3Z3A5"/>
<dbReference type="InterPro" id="IPR017938">
    <property type="entry name" value="Riboflavin_synthase-like_b-brl"/>
</dbReference>
<dbReference type="SUPFAM" id="SSF63380">
    <property type="entry name" value="Riboflavin synthase domain-like"/>
    <property type="match status" value="2"/>
</dbReference>
<evidence type="ECO:0000256" key="2">
    <source>
        <dbReference type="ARBA" id="ARBA00002803"/>
    </source>
</evidence>
<evidence type="ECO:0000256" key="7">
    <source>
        <dbReference type="ARBA" id="ARBA00022679"/>
    </source>
</evidence>
<dbReference type="NCBIfam" id="NF006767">
    <property type="entry name" value="PRK09289.1"/>
    <property type="match status" value="1"/>
</dbReference>
<dbReference type="OrthoDB" id="9788537at2"/>
<keyword evidence="8" id="KW-0677">Repeat</keyword>
<dbReference type="PANTHER" id="PTHR21098">
    <property type="entry name" value="RIBOFLAVIN SYNTHASE ALPHA CHAIN"/>
    <property type="match status" value="1"/>
</dbReference>
<dbReference type="KEGG" id="grs:C7S20_05395"/>
<dbReference type="CDD" id="cd00402">
    <property type="entry name" value="Riboflavin_synthase_like"/>
    <property type="match status" value="1"/>
</dbReference>
<dbReference type="EMBL" id="CP028136">
    <property type="protein sequence ID" value="AVR44744.1"/>
    <property type="molecule type" value="Genomic_DNA"/>
</dbReference>
<dbReference type="InterPro" id="IPR026017">
    <property type="entry name" value="Lumazine-bd_dom"/>
</dbReference>
<evidence type="ECO:0000313" key="12">
    <source>
        <dbReference type="EMBL" id="AVR44744.1"/>
    </source>
</evidence>
<keyword evidence="7" id="KW-0808">Transferase</keyword>
<evidence type="ECO:0000256" key="1">
    <source>
        <dbReference type="ARBA" id="ARBA00000968"/>
    </source>
</evidence>
<proteinExistence type="predicted"/>
<evidence type="ECO:0000313" key="13">
    <source>
        <dbReference type="Proteomes" id="UP000241507"/>
    </source>
</evidence>
<dbReference type="PROSITE" id="PS51177">
    <property type="entry name" value="LUMAZINE_BIND"/>
    <property type="match status" value="2"/>
</dbReference>
<gene>
    <name evidence="12" type="ORF">C7S20_05395</name>
</gene>
<evidence type="ECO:0000256" key="3">
    <source>
        <dbReference type="ARBA" id="ARBA00004887"/>
    </source>
</evidence>